<dbReference type="Gene3D" id="1.20.1050.130">
    <property type="match status" value="1"/>
</dbReference>
<keyword evidence="4" id="KW-1185">Reference proteome</keyword>
<sequence length="72" mass="8176">MVLENGKIPAIVDHLRDNFSVFERAAIMLYLGEHYDPEGKLLSKDSDLRSETIQWLMFQVGGLDPVKKSPTD</sequence>
<evidence type="ECO:0000313" key="3">
    <source>
        <dbReference type="EMBL" id="CAG8629369.1"/>
    </source>
</evidence>
<gene>
    <name evidence="3" type="ORF">POCULU_LOCUS8811</name>
</gene>
<comment type="similarity">
    <text evidence="1">Belongs to the GST superfamily.</text>
</comment>
<organism evidence="3 4">
    <name type="scientific">Paraglomus occultum</name>
    <dbReference type="NCBI Taxonomy" id="144539"/>
    <lineage>
        <taxon>Eukaryota</taxon>
        <taxon>Fungi</taxon>
        <taxon>Fungi incertae sedis</taxon>
        <taxon>Mucoromycota</taxon>
        <taxon>Glomeromycotina</taxon>
        <taxon>Glomeromycetes</taxon>
        <taxon>Paraglomerales</taxon>
        <taxon>Paraglomeraceae</taxon>
        <taxon>Paraglomus</taxon>
    </lineage>
</organism>
<evidence type="ECO:0000256" key="1">
    <source>
        <dbReference type="ARBA" id="ARBA00007409"/>
    </source>
</evidence>
<dbReference type="InterPro" id="IPR036249">
    <property type="entry name" value="Thioredoxin-like_sf"/>
</dbReference>
<proteinExistence type="inferred from homology"/>
<accession>A0A9N9GVF0</accession>
<protein>
    <submittedName>
        <fullName evidence="3">4194_t:CDS:1</fullName>
    </submittedName>
</protein>
<dbReference type="InterPro" id="IPR004045">
    <property type="entry name" value="Glutathione_S-Trfase_N"/>
</dbReference>
<dbReference type="Proteomes" id="UP000789572">
    <property type="component" value="Unassembled WGS sequence"/>
</dbReference>
<dbReference type="EMBL" id="CAJVPJ010002787">
    <property type="protein sequence ID" value="CAG8629369.1"/>
    <property type="molecule type" value="Genomic_DNA"/>
</dbReference>
<dbReference type="PANTHER" id="PTHR44051">
    <property type="entry name" value="GLUTATHIONE S-TRANSFERASE-RELATED"/>
    <property type="match status" value="1"/>
</dbReference>
<comment type="caution">
    <text evidence="3">The sequence shown here is derived from an EMBL/GenBank/DDBJ whole genome shotgun (WGS) entry which is preliminary data.</text>
</comment>
<dbReference type="PANTHER" id="PTHR44051:SF8">
    <property type="entry name" value="GLUTATHIONE S-TRANSFERASE GSTA"/>
    <property type="match status" value="1"/>
</dbReference>
<dbReference type="SUPFAM" id="SSF52833">
    <property type="entry name" value="Thioredoxin-like"/>
    <property type="match status" value="1"/>
</dbReference>
<dbReference type="PROSITE" id="PS50404">
    <property type="entry name" value="GST_NTER"/>
    <property type="match status" value="1"/>
</dbReference>
<name>A0A9N9GVF0_9GLOM</name>
<dbReference type="OrthoDB" id="422574at2759"/>
<feature type="domain" description="GST N-terminal" evidence="2">
    <location>
        <begin position="1"/>
        <end position="39"/>
    </location>
</feature>
<reference evidence="3" key="1">
    <citation type="submission" date="2021-06" db="EMBL/GenBank/DDBJ databases">
        <authorList>
            <person name="Kallberg Y."/>
            <person name="Tangrot J."/>
            <person name="Rosling A."/>
        </authorList>
    </citation>
    <scope>NUCLEOTIDE SEQUENCE</scope>
    <source>
        <strain evidence="3">IA702</strain>
    </source>
</reference>
<evidence type="ECO:0000259" key="2">
    <source>
        <dbReference type="PROSITE" id="PS50404"/>
    </source>
</evidence>
<evidence type="ECO:0000313" key="4">
    <source>
        <dbReference type="Proteomes" id="UP000789572"/>
    </source>
</evidence>
<dbReference type="AlphaFoldDB" id="A0A9N9GVF0"/>